<evidence type="ECO:0000256" key="3">
    <source>
        <dbReference type="ARBA" id="ARBA00022692"/>
    </source>
</evidence>
<dbReference type="InterPro" id="IPR030184">
    <property type="entry name" value="WAT1-related"/>
</dbReference>
<feature type="transmembrane region" description="Helical" evidence="6">
    <location>
        <begin position="101"/>
        <end position="121"/>
    </location>
</feature>
<dbReference type="SUPFAM" id="SSF103481">
    <property type="entry name" value="Multidrug resistance efflux transporter EmrE"/>
    <property type="match status" value="1"/>
</dbReference>
<evidence type="ECO:0000256" key="1">
    <source>
        <dbReference type="ARBA" id="ARBA00004141"/>
    </source>
</evidence>
<keyword evidence="5 6" id="KW-0472">Membrane</keyword>
<gene>
    <name evidence="8" type="ORF">CB5_LOCUS14340</name>
</gene>
<feature type="transmembrane region" description="Helical" evidence="6">
    <location>
        <begin position="219"/>
        <end position="239"/>
    </location>
</feature>
<comment type="similarity">
    <text evidence="2 6">Belongs to the drug/metabolite transporter (DMT) superfamily. Plant drug/metabolite exporter (P-DME) (TC 2.A.7.4) family.</text>
</comment>
<evidence type="ECO:0000256" key="5">
    <source>
        <dbReference type="ARBA" id="ARBA00023136"/>
    </source>
</evidence>
<comment type="subcellular location">
    <subcellularLocation>
        <location evidence="1 6">Membrane</location>
        <topology evidence="1 6">Multi-pass membrane protein</topology>
    </subcellularLocation>
</comment>
<keyword evidence="3 6" id="KW-0812">Transmembrane</keyword>
<dbReference type="GO" id="GO:0016020">
    <property type="term" value="C:membrane"/>
    <property type="evidence" value="ECO:0007669"/>
    <property type="project" value="UniProtKB-SubCell"/>
</dbReference>
<feature type="transmembrane region" description="Helical" evidence="6">
    <location>
        <begin position="245"/>
        <end position="264"/>
    </location>
</feature>
<proteinExistence type="inferred from homology"/>
<evidence type="ECO:0000259" key="7">
    <source>
        <dbReference type="Pfam" id="PF00892"/>
    </source>
</evidence>
<reference evidence="8" key="1">
    <citation type="submission" date="2020-07" db="EMBL/GenBank/DDBJ databases">
        <authorList>
            <person name="Lin J."/>
        </authorList>
    </citation>
    <scope>NUCLEOTIDE SEQUENCE</scope>
</reference>
<dbReference type="AlphaFoldDB" id="A0A6V7PJW8"/>
<evidence type="ECO:0000256" key="4">
    <source>
        <dbReference type="ARBA" id="ARBA00022989"/>
    </source>
</evidence>
<evidence type="ECO:0000256" key="6">
    <source>
        <dbReference type="RuleBase" id="RU363077"/>
    </source>
</evidence>
<dbReference type="PANTHER" id="PTHR31218">
    <property type="entry name" value="WAT1-RELATED PROTEIN"/>
    <property type="match status" value="1"/>
</dbReference>
<feature type="transmembrane region" description="Helical" evidence="6">
    <location>
        <begin position="48"/>
        <end position="69"/>
    </location>
</feature>
<feature type="transmembrane region" description="Helical" evidence="6">
    <location>
        <begin position="141"/>
        <end position="169"/>
    </location>
</feature>
<keyword evidence="4 6" id="KW-1133">Transmembrane helix</keyword>
<dbReference type="InterPro" id="IPR000620">
    <property type="entry name" value="EamA_dom"/>
</dbReference>
<sequence length="290" mass="30916">MKMVVGQGNGGKVCSEVVVISGLFAIQCVLGFYMVFLNHILSIGVDPLFVVVLAGFASAVVLLPFAVAFERKKWPTKYGPTLVGGHFQVLMMQGIEKTSPAIASAMPNLAPGLIFIIAACLRMEKFERKCKFTRVKILGTLAAALVSFPAPLSLCVITSMMGSFFTALLQIIMDGKLNLGSSDHFRVEYMLEIILVGGVVVGASVAFQTWCVGKKGPVLVSMFSPIQTVFSAVLSAALLGQVIGLGSLAGIVLMFSGLYIVLWAKSNEIPDLLEVTPAPAANDVEKHLLF</sequence>
<dbReference type="Pfam" id="PF00892">
    <property type="entry name" value="EamA"/>
    <property type="match status" value="1"/>
</dbReference>
<feature type="transmembrane region" description="Helical" evidence="6">
    <location>
        <begin position="189"/>
        <end position="207"/>
    </location>
</feature>
<feature type="transmembrane region" description="Helical" evidence="6">
    <location>
        <begin position="17"/>
        <end position="36"/>
    </location>
</feature>
<dbReference type="GO" id="GO:0022857">
    <property type="term" value="F:transmembrane transporter activity"/>
    <property type="evidence" value="ECO:0007669"/>
    <property type="project" value="InterPro"/>
</dbReference>
<name>A0A6V7PJW8_ANACO</name>
<evidence type="ECO:0000313" key="8">
    <source>
        <dbReference type="EMBL" id="CAD1831129.1"/>
    </source>
</evidence>
<accession>A0A6V7PJW8</accession>
<dbReference type="EMBL" id="LR862148">
    <property type="protein sequence ID" value="CAD1831129.1"/>
    <property type="molecule type" value="Genomic_DNA"/>
</dbReference>
<protein>
    <recommendedName>
        <fullName evidence="6">WAT1-related protein</fullName>
    </recommendedName>
</protein>
<evidence type="ECO:0000256" key="2">
    <source>
        <dbReference type="ARBA" id="ARBA00007635"/>
    </source>
</evidence>
<organism evidence="8">
    <name type="scientific">Ananas comosus var. bracteatus</name>
    <name type="common">red pineapple</name>
    <dbReference type="NCBI Taxonomy" id="296719"/>
    <lineage>
        <taxon>Eukaryota</taxon>
        <taxon>Viridiplantae</taxon>
        <taxon>Streptophyta</taxon>
        <taxon>Embryophyta</taxon>
        <taxon>Tracheophyta</taxon>
        <taxon>Spermatophyta</taxon>
        <taxon>Magnoliopsida</taxon>
        <taxon>Liliopsida</taxon>
        <taxon>Poales</taxon>
        <taxon>Bromeliaceae</taxon>
        <taxon>Bromelioideae</taxon>
        <taxon>Ananas</taxon>
    </lineage>
</organism>
<feature type="domain" description="EamA" evidence="7">
    <location>
        <begin position="140"/>
        <end position="262"/>
    </location>
</feature>
<dbReference type="InterPro" id="IPR037185">
    <property type="entry name" value="EmrE-like"/>
</dbReference>